<dbReference type="AlphaFoldDB" id="A0A1I6P8P9"/>
<dbReference type="EMBL" id="FOZX01000001">
    <property type="protein sequence ID" value="SFS36478.1"/>
    <property type="molecule type" value="Genomic_DNA"/>
</dbReference>
<evidence type="ECO:0000256" key="1">
    <source>
        <dbReference type="SAM" id="MobiDB-lite"/>
    </source>
</evidence>
<feature type="region of interest" description="Disordered" evidence="1">
    <location>
        <begin position="11"/>
        <end position="275"/>
    </location>
</feature>
<dbReference type="Proteomes" id="UP000198852">
    <property type="component" value="Unassembled WGS sequence"/>
</dbReference>
<organism evidence="2 3">
    <name type="scientific">Saccharopolyspora flava</name>
    <dbReference type="NCBI Taxonomy" id="95161"/>
    <lineage>
        <taxon>Bacteria</taxon>
        <taxon>Bacillati</taxon>
        <taxon>Actinomycetota</taxon>
        <taxon>Actinomycetes</taxon>
        <taxon>Pseudonocardiales</taxon>
        <taxon>Pseudonocardiaceae</taxon>
        <taxon>Saccharopolyspora</taxon>
    </lineage>
</organism>
<reference evidence="3" key="1">
    <citation type="submission" date="2016-10" db="EMBL/GenBank/DDBJ databases">
        <authorList>
            <person name="Varghese N."/>
            <person name="Submissions S."/>
        </authorList>
    </citation>
    <scope>NUCLEOTIDE SEQUENCE [LARGE SCALE GENOMIC DNA]</scope>
    <source>
        <strain evidence="3">DSM 44771</strain>
    </source>
</reference>
<protein>
    <submittedName>
        <fullName evidence="2">Uncharacterized protein</fullName>
    </submittedName>
</protein>
<name>A0A1I6P8P9_9PSEU</name>
<accession>A0A1I6P8P9</accession>
<evidence type="ECO:0000313" key="3">
    <source>
        <dbReference type="Proteomes" id="UP000198852"/>
    </source>
</evidence>
<evidence type="ECO:0000313" key="2">
    <source>
        <dbReference type="EMBL" id="SFS36478.1"/>
    </source>
</evidence>
<feature type="compositionally biased region" description="Basic residues" evidence="1">
    <location>
        <begin position="23"/>
        <end position="32"/>
    </location>
</feature>
<proteinExistence type="predicted"/>
<dbReference type="STRING" id="95161.SAMN05660874_00550"/>
<gene>
    <name evidence="2" type="ORF">SAMN05660874_00550</name>
</gene>
<keyword evidence="3" id="KW-1185">Reference proteome</keyword>
<sequence length="275" mass="31819">MLFLLAAHVRPGRGRHEVDHQQPRRAHRRQRDPRHAQVEQLARPRRAGRQQVDRRDHRDHEERLQHLGVERQADRDRAPHQRHQPSRPDRVRGRPQRQRQQQGQQHVRVVVPGHHHRDRRHRQRQSRQRPGGGAETAAHHVLHHPHRGHPGDGLGQQQAPGVEPEDPRGQRLHPQGQRWFVDRDERSRVHRAVEERLPAPRHPQHRGRVVGVGPLVDRQRPGVEERGERQYRPAGGTRPSRFPGAGERWSSGHADSSPERTFPATSLAAAPGRTV</sequence>
<feature type="compositionally biased region" description="Basic and acidic residues" evidence="1">
    <location>
        <begin position="51"/>
        <end position="79"/>
    </location>
</feature>
<feature type="compositionally biased region" description="Low complexity" evidence="1">
    <location>
        <begin position="98"/>
        <end position="112"/>
    </location>
</feature>
<feature type="compositionally biased region" description="Basic residues" evidence="1">
    <location>
        <begin position="113"/>
        <end position="127"/>
    </location>
</feature>
<feature type="compositionally biased region" description="Basic and acidic residues" evidence="1">
    <location>
        <begin position="180"/>
        <end position="198"/>
    </location>
</feature>
<feature type="compositionally biased region" description="Basic and acidic residues" evidence="1">
    <location>
        <begin position="217"/>
        <end position="231"/>
    </location>
</feature>